<dbReference type="PANTHER" id="PTHR44846:SF1">
    <property type="entry name" value="MANNOSYL-D-GLYCERATE TRANSPORT_METABOLISM SYSTEM REPRESSOR MNGR-RELATED"/>
    <property type="match status" value="1"/>
</dbReference>
<reference evidence="5 6" key="1">
    <citation type="submission" date="2017-08" db="EMBL/GenBank/DDBJ databases">
        <authorList>
            <person name="de Groot N.N."/>
        </authorList>
    </citation>
    <scope>NUCLEOTIDE SEQUENCE [LARGE SCALE GENOMIC DNA]</scope>
    <source>
        <strain evidence="5 6">HM2</strain>
    </source>
</reference>
<dbReference type="EMBL" id="UHJL01000001">
    <property type="protein sequence ID" value="SUQ19300.1"/>
    <property type="molecule type" value="Genomic_DNA"/>
</dbReference>
<dbReference type="Proteomes" id="UP000255423">
    <property type="component" value="Unassembled WGS sequence"/>
</dbReference>
<dbReference type="PANTHER" id="PTHR44846">
    <property type="entry name" value="MANNOSYL-D-GLYCERATE TRANSPORT/METABOLISM SYSTEM REPRESSOR MNGR-RELATED"/>
    <property type="match status" value="1"/>
</dbReference>
<dbReference type="Gene3D" id="3.40.50.2300">
    <property type="match status" value="1"/>
</dbReference>
<dbReference type="InterPro" id="IPR036388">
    <property type="entry name" value="WH-like_DNA-bd_sf"/>
</dbReference>
<evidence type="ECO:0000259" key="4">
    <source>
        <dbReference type="PROSITE" id="PS50949"/>
    </source>
</evidence>
<evidence type="ECO:0000313" key="6">
    <source>
        <dbReference type="Proteomes" id="UP000255423"/>
    </source>
</evidence>
<keyword evidence="3" id="KW-0804">Transcription</keyword>
<dbReference type="InterPro" id="IPR036390">
    <property type="entry name" value="WH_DNA-bd_sf"/>
</dbReference>
<dbReference type="Pfam" id="PF00392">
    <property type="entry name" value="GntR"/>
    <property type="match status" value="1"/>
</dbReference>
<sequence length="463" mass="53021">MRDEIKQAILQQELKDGEMLPSVRKLMKTFGVSSGTIQGVLKQLSEEGLIYSIRGKGFFWGKAPDANDLAQMLSKAVHRETVLERLEREFSTDWEKGFLDPNRNLPLAKELSDRYNVSQTILRKFLIHKVNQGILVRRGRLYAFASPLKTKTVKNFSEILFVTRCNSWGGFTAESERELDFLRLVYQTAGEQHFKLILLGINEESGKLIDRSGKVCRLTDYPNAIGAVLSTLLVQNPHALLQLFYGVKYPVSVWWEHPLQNIPPRFLSKNNWAFFNSTFGEIPGQQLGKYLLQKGFKKVCYFSPYHNSSWSKDRLTGLMNSGLEVIAFTDDEYASPWDYKEIARQRVSRFSVESYARNLVKKKLLQFAKNVPEDCNCWVCVNDEVAGIFYEMSDDGDCTLPGDKTDPNVLGFDNSAESYLLRIASYDFNTSALIKQIFYYIENPDGFGNKKRLHQILGQVVEK</sequence>
<dbReference type="AlphaFoldDB" id="A0A380RUR9"/>
<accession>A0A380RUR9</accession>
<proteinExistence type="predicted"/>
<dbReference type="CDD" id="cd07377">
    <property type="entry name" value="WHTH_GntR"/>
    <property type="match status" value="1"/>
</dbReference>
<dbReference type="SMART" id="SM00345">
    <property type="entry name" value="HTH_GNTR"/>
    <property type="match status" value="1"/>
</dbReference>
<name>A0A380RUR9_FIBSU</name>
<keyword evidence="2" id="KW-0238">DNA-binding</keyword>
<dbReference type="InterPro" id="IPR050679">
    <property type="entry name" value="Bact_HTH_transcr_reg"/>
</dbReference>
<evidence type="ECO:0000256" key="1">
    <source>
        <dbReference type="ARBA" id="ARBA00023015"/>
    </source>
</evidence>
<dbReference type="GO" id="GO:0003677">
    <property type="term" value="F:DNA binding"/>
    <property type="evidence" value="ECO:0007669"/>
    <property type="project" value="UniProtKB-KW"/>
</dbReference>
<feature type="domain" description="HTH gntR-type" evidence="4">
    <location>
        <begin position="1"/>
        <end position="63"/>
    </location>
</feature>
<evidence type="ECO:0000313" key="5">
    <source>
        <dbReference type="EMBL" id="SUQ19300.1"/>
    </source>
</evidence>
<dbReference type="SUPFAM" id="SSF46785">
    <property type="entry name" value="Winged helix' DNA-binding domain"/>
    <property type="match status" value="1"/>
</dbReference>
<organism evidence="5 6">
    <name type="scientific">Fibrobacter succinogenes</name>
    <name type="common">Bacteroides succinogenes</name>
    <dbReference type="NCBI Taxonomy" id="833"/>
    <lineage>
        <taxon>Bacteria</taxon>
        <taxon>Pseudomonadati</taxon>
        <taxon>Fibrobacterota</taxon>
        <taxon>Fibrobacteria</taxon>
        <taxon>Fibrobacterales</taxon>
        <taxon>Fibrobacteraceae</taxon>
        <taxon>Fibrobacter</taxon>
    </lineage>
</organism>
<evidence type="ECO:0000256" key="3">
    <source>
        <dbReference type="ARBA" id="ARBA00023163"/>
    </source>
</evidence>
<gene>
    <name evidence="5" type="ORF">SAMN05661053_0530</name>
</gene>
<dbReference type="GO" id="GO:0003700">
    <property type="term" value="F:DNA-binding transcription factor activity"/>
    <property type="evidence" value="ECO:0007669"/>
    <property type="project" value="InterPro"/>
</dbReference>
<dbReference type="GO" id="GO:0045892">
    <property type="term" value="P:negative regulation of DNA-templated transcription"/>
    <property type="evidence" value="ECO:0007669"/>
    <property type="project" value="TreeGrafter"/>
</dbReference>
<protein>
    <submittedName>
        <fullName evidence="5">Regulatory protein, gntR family</fullName>
    </submittedName>
</protein>
<dbReference type="RefSeq" id="WP_109571987.1">
    <property type="nucleotide sequence ID" value="NZ_UHJL01000001.1"/>
</dbReference>
<dbReference type="Gene3D" id="1.10.10.10">
    <property type="entry name" value="Winged helix-like DNA-binding domain superfamily/Winged helix DNA-binding domain"/>
    <property type="match status" value="2"/>
</dbReference>
<dbReference type="InterPro" id="IPR000524">
    <property type="entry name" value="Tscrpt_reg_HTH_GntR"/>
</dbReference>
<keyword evidence="1" id="KW-0805">Transcription regulation</keyword>
<evidence type="ECO:0000256" key="2">
    <source>
        <dbReference type="ARBA" id="ARBA00023125"/>
    </source>
</evidence>
<dbReference type="PROSITE" id="PS50949">
    <property type="entry name" value="HTH_GNTR"/>
    <property type="match status" value="1"/>
</dbReference>